<accession>A0A5J9TLM2</accession>
<name>A0A5J9TLM2_9POAL</name>
<sequence>MAGGGWSSLPADLLQEISGRLSSDADYLHTHQVCQHWRVFTVPPVIHRPWLVAGRACRSGLLPIGKYSLRLPRRDAQRMDVGTPPAGLPYCCGASRGWLALVDDDQSPTRLALWEPLSNTEISLPCLNPLTRIFLSDDPLTSSDWVAIACQVKGIIGQITLLWCPGDAAWTMLNGRGTSEIDTIAFLDGKAYYIDIRRNIIICDLSSGPDPSPKITPIFNVCFLVNTICKCEST</sequence>
<dbReference type="Gramene" id="TVU12306">
    <property type="protein sequence ID" value="TVU12306"/>
    <property type="gene ID" value="EJB05_45943"/>
</dbReference>
<comment type="caution">
    <text evidence="2">The sequence shown here is derived from an EMBL/GenBank/DDBJ whole genome shotgun (WGS) entry which is preliminary data.</text>
</comment>
<evidence type="ECO:0000313" key="3">
    <source>
        <dbReference type="Proteomes" id="UP000324897"/>
    </source>
</evidence>
<dbReference type="SUPFAM" id="SSF81383">
    <property type="entry name" value="F-box domain"/>
    <property type="match status" value="1"/>
</dbReference>
<feature type="domain" description="KIB1-4 beta-propeller" evidence="1">
    <location>
        <begin position="83"/>
        <end position="211"/>
    </location>
</feature>
<reference evidence="2 3" key="1">
    <citation type="journal article" date="2019" name="Sci. Rep.">
        <title>A high-quality genome of Eragrostis curvula grass provides insights into Poaceae evolution and supports new strategies to enhance forage quality.</title>
        <authorList>
            <person name="Carballo J."/>
            <person name="Santos B.A.C.M."/>
            <person name="Zappacosta D."/>
            <person name="Garbus I."/>
            <person name="Selva J.P."/>
            <person name="Gallo C.A."/>
            <person name="Diaz A."/>
            <person name="Albertini E."/>
            <person name="Caccamo M."/>
            <person name="Echenique V."/>
        </authorList>
    </citation>
    <scope>NUCLEOTIDE SEQUENCE [LARGE SCALE GENOMIC DNA]</scope>
    <source>
        <strain evidence="3">cv. Victoria</strain>
        <tissue evidence="2">Leaf</tissue>
    </source>
</reference>
<dbReference type="OrthoDB" id="585457at2759"/>
<dbReference type="EMBL" id="RWGY01000039">
    <property type="protein sequence ID" value="TVU12306.1"/>
    <property type="molecule type" value="Genomic_DNA"/>
</dbReference>
<evidence type="ECO:0000259" key="1">
    <source>
        <dbReference type="Pfam" id="PF03478"/>
    </source>
</evidence>
<dbReference type="Pfam" id="PF03478">
    <property type="entry name" value="Beta-prop_KIB1-4"/>
    <property type="match status" value="1"/>
</dbReference>
<dbReference type="AlphaFoldDB" id="A0A5J9TLM2"/>
<dbReference type="InterPro" id="IPR005174">
    <property type="entry name" value="KIB1-4_b-propeller"/>
</dbReference>
<feature type="non-terminal residue" evidence="2">
    <location>
        <position position="1"/>
    </location>
</feature>
<protein>
    <recommendedName>
        <fullName evidence="1">KIB1-4 beta-propeller domain-containing protein</fullName>
    </recommendedName>
</protein>
<proteinExistence type="predicted"/>
<dbReference type="Proteomes" id="UP000324897">
    <property type="component" value="Chromosome 3"/>
</dbReference>
<dbReference type="InterPro" id="IPR036047">
    <property type="entry name" value="F-box-like_dom_sf"/>
</dbReference>
<keyword evidence="3" id="KW-1185">Reference proteome</keyword>
<organism evidence="2 3">
    <name type="scientific">Eragrostis curvula</name>
    <name type="common">weeping love grass</name>
    <dbReference type="NCBI Taxonomy" id="38414"/>
    <lineage>
        <taxon>Eukaryota</taxon>
        <taxon>Viridiplantae</taxon>
        <taxon>Streptophyta</taxon>
        <taxon>Embryophyta</taxon>
        <taxon>Tracheophyta</taxon>
        <taxon>Spermatophyta</taxon>
        <taxon>Magnoliopsida</taxon>
        <taxon>Liliopsida</taxon>
        <taxon>Poales</taxon>
        <taxon>Poaceae</taxon>
        <taxon>PACMAD clade</taxon>
        <taxon>Chloridoideae</taxon>
        <taxon>Eragrostideae</taxon>
        <taxon>Eragrostidinae</taxon>
        <taxon>Eragrostis</taxon>
    </lineage>
</organism>
<dbReference type="PANTHER" id="PTHR36901:SF2">
    <property type="entry name" value="OS10G0520400 PROTEIN"/>
    <property type="match status" value="1"/>
</dbReference>
<gene>
    <name evidence="2" type="ORF">EJB05_45943</name>
</gene>
<dbReference type="Gene3D" id="1.20.1280.50">
    <property type="match status" value="1"/>
</dbReference>
<dbReference type="PANTHER" id="PTHR36901">
    <property type="entry name" value="F-BOX DOMAIN CONTAINING PROTEIN, EXPRESSED-RELATED"/>
    <property type="match status" value="1"/>
</dbReference>
<evidence type="ECO:0000313" key="2">
    <source>
        <dbReference type="EMBL" id="TVU12306.1"/>
    </source>
</evidence>